<gene>
    <name evidence="2" type="ORF">HNV11_02270</name>
</gene>
<feature type="transmembrane region" description="Helical" evidence="1">
    <location>
        <begin position="78"/>
        <end position="96"/>
    </location>
</feature>
<dbReference type="Proteomes" id="UP000502756">
    <property type="component" value="Chromosome"/>
</dbReference>
<evidence type="ECO:0000256" key="1">
    <source>
        <dbReference type="SAM" id="Phobius"/>
    </source>
</evidence>
<feature type="transmembrane region" description="Helical" evidence="1">
    <location>
        <begin position="108"/>
        <end position="129"/>
    </location>
</feature>
<protein>
    <submittedName>
        <fullName evidence="2">Uncharacterized protein</fullName>
    </submittedName>
</protein>
<sequence>MDVRFIGKKSQQSGVLFDLTDSSVVLAPIQDLKPLVNALVRQHGGTLPPIDSLMSALPLRVYRYVDISRLTLQRRGRAGKGFLLGAGLGVILGFIQGGDTSGFIRFPASFYAIAYGVILSGVGLIIGSVNVESVNIREQSVATEVPKRFQRFTIVEQFKQASLYTP</sequence>
<keyword evidence="1" id="KW-1133">Transmembrane helix</keyword>
<reference evidence="2 3" key="1">
    <citation type="submission" date="2020-05" db="EMBL/GenBank/DDBJ databases">
        <title>Genome sequencing of Spirosoma sp. TS118.</title>
        <authorList>
            <person name="Lee J.-H."/>
            <person name="Jeong S."/>
            <person name="Zhao L."/>
            <person name="Jung J.-H."/>
            <person name="Kim M.-K."/>
            <person name="Lim S."/>
        </authorList>
    </citation>
    <scope>NUCLEOTIDE SEQUENCE [LARGE SCALE GENOMIC DNA]</scope>
    <source>
        <strain evidence="2 3">TS118</strain>
    </source>
</reference>
<evidence type="ECO:0000313" key="3">
    <source>
        <dbReference type="Proteomes" id="UP000502756"/>
    </source>
</evidence>
<keyword evidence="1" id="KW-0472">Membrane</keyword>
<keyword evidence="3" id="KW-1185">Reference proteome</keyword>
<accession>A0A6M5Y5B5</accession>
<dbReference type="AlphaFoldDB" id="A0A6M5Y5B5"/>
<dbReference type="RefSeq" id="WP_171738115.1">
    <property type="nucleotide sequence ID" value="NZ_CP053435.1"/>
</dbReference>
<dbReference type="EMBL" id="CP053435">
    <property type="protein sequence ID" value="QJW88283.1"/>
    <property type="molecule type" value="Genomic_DNA"/>
</dbReference>
<proteinExistence type="predicted"/>
<dbReference type="KEGG" id="stae:HNV11_02270"/>
<name>A0A6M5Y5B5_9BACT</name>
<keyword evidence="1" id="KW-0812">Transmembrane</keyword>
<organism evidence="2 3">
    <name type="scientific">Spirosoma taeanense</name>
    <dbReference type="NCBI Taxonomy" id="2735870"/>
    <lineage>
        <taxon>Bacteria</taxon>
        <taxon>Pseudomonadati</taxon>
        <taxon>Bacteroidota</taxon>
        <taxon>Cytophagia</taxon>
        <taxon>Cytophagales</taxon>
        <taxon>Cytophagaceae</taxon>
        <taxon>Spirosoma</taxon>
    </lineage>
</organism>
<evidence type="ECO:0000313" key="2">
    <source>
        <dbReference type="EMBL" id="QJW88283.1"/>
    </source>
</evidence>